<feature type="region of interest" description="Disordered" evidence="1">
    <location>
        <begin position="142"/>
        <end position="179"/>
    </location>
</feature>
<keyword evidence="2" id="KW-0812">Transmembrane</keyword>
<accession>A0A1W1B991</accession>
<sequence length="289" mass="33374">MLDIRELEQKWIRYKIKKYAPLAIFSISLVTITIVLSTLVFSKKESSLALEKKEQKQKTNLAKNSNKLEPKQQKKEQNKPIEKNRTKINKSQKPSEVIDSTTKIAQTVAITNTEYKASTQPTKVLHPSLDFLKKMKENSVFPQTQDLSPSDYDASYKTSSNIDRSTISESKDTNSKEEKEKIKIKVSKTSKKDLEEIIKRFKKSNNPILGVFIAKKYYQMQKYRKSYNYALLTNQIDSSIEDSWIIFAKSLVKLGQKERAIKTLKAYIQNSQSNKAKILLNNIMTGKFR</sequence>
<reference evidence="3" key="1">
    <citation type="submission" date="2016-10" db="EMBL/GenBank/DDBJ databases">
        <authorList>
            <person name="de Groot N.N."/>
        </authorList>
    </citation>
    <scope>NUCLEOTIDE SEQUENCE</scope>
</reference>
<evidence type="ECO:0000313" key="3">
    <source>
        <dbReference type="EMBL" id="SFV50076.1"/>
    </source>
</evidence>
<feature type="compositionally biased region" description="Basic and acidic residues" evidence="1">
    <location>
        <begin position="169"/>
        <end position="179"/>
    </location>
</feature>
<organism evidence="3">
    <name type="scientific">hydrothermal vent metagenome</name>
    <dbReference type="NCBI Taxonomy" id="652676"/>
    <lineage>
        <taxon>unclassified sequences</taxon>
        <taxon>metagenomes</taxon>
        <taxon>ecological metagenomes</taxon>
    </lineage>
</organism>
<feature type="transmembrane region" description="Helical" evidence="2">
    <location>
        <begin position="20"/>
        <end position="41"/>
    </location>
</feature>
<feature type="compositionally biased region" description="Basic and acidic residues" evidence="1">
    <location>
        <begin position="66"/>
        <end position="85"/>
    </location>
</feature>
<name>A0A1W1B991_9ZZZZ</name>
<protein>
    <submittedName>
        <fullName evidence="3">Transformation system protein</fullName>
    </submittedName>
</protein>
<evidence type="ECO:0000256" key="1">
    <source>
        <dbReference type="SAM" id="MobiDB-lite"/>
    </source>
</evidence>
<gene>
    <name evidence="3" type="ORF">MNB_SM-7-1507</name>
</gene>
<feature type="compositionally biased region" description="Polar residues" evidence="1">
    <location>
        <begin position="156"/>
        <end position="168"/>
    </location>
</feature>
<proteinExistence type="predicted"/>
<keyword evidence="2" id="KW-0472">Membrane</keyword>
<dbReference type="Gene3D" id="1.25.40.10">
    <property type="entry name" value="Tetratricopeptide repeat domain"/>
    <property type="match status" value="1"/>
</dbReference>
<dbReference type="EMBL" id="FPHB01000010">
    <property type="protein sequence ID" value="SFV50076.1"/>
    <property type="molecule type" value="Genomic_DNA"/>
</dbReference>
<dbReference type="AlphaFoldDB" id="A0A1W1B991"/>
<dbReference type="InterPro" id="IPR011990">
    <property type="entry name" value="TPR-like_helical_dom_sf"/>
</dbReference>
<keyword evidence="2" id="KW-1133">Transmembrane helix</keyword>
<evidence type="ECO:0000256" key="2">
    <source>
        <dbReference type="SAM" id="Phobius"/>
    </source>
</evidence>
<dbReference type="SUPFAM" id="SSF48452">
    <property type="entry name" value="TPR-like"/>
    <property type="match status" value="1"/>
</dbReference>
<feature type="region of interest" description="Disordered" evidence="1">
    <location>
        <begin position="55"/>
        <end position="97"/>
    </location>
</feature>